<dbReference type="InterPro" id="IPR025537">
    <property type="entry name" value="DUF4423"/>
</dbReference>
<dbReference type="InterPro" id="IPR011873">
    <property type="entry name" value="CHP02147"/>
</dbReference>
<protein>
    <recommendedName>
        <fullName evidence="1">DUF4423 domain-containing protein</fullName>
    </recommendedName>
</protein>
<gene>
    <name evidence="2" type="ordered locus">Fisuc_2001</name>
</gene>
<evidence type="ECO:0000313" key="2">
    <source>
        <dbReference type="EMBL" id="ACX75589.1"/>
    </source>
</evidence>
<feature type="domain" description="DUF4423" evidence="1">
    <location>
        <begin position="109"/>
        <end position="270"/>
    </location>
</feature>
<evidence type="ECO:0000259" key="1">
    <source>
        <dbReference type="Pfam" id="PF14394"/>
    </source>
</evidence>
<sequence>MSTFVNIYDFTRFRKYLAEYQERRQAAEPTFSRTEFCNLLGLPNTRSYFNDVVQGKRVTDNMRERFINVIGLKGNEAKYFEAMIDFDQGKTAQVREAAFDAMMRLNKTPQAIVDPDSYEFFGNWYNSTVYAILEVMDVADDVSELAAKIFPPVSEKKLQASLELMKKMSLIRRDERGFWKPTKDSLATVQQSKSQMVLQFQKQCLELSKQALESAGKESRDMTTFTFSVSKKAQKQVEVAAEKFKAQIRHIVTADSEKPEIVEHINLHVFSNIREDASKASDYDTAAISANQKRRPFEKDLVQGG</sequence>
<accession>A0ABN3YVH5</accession>
<keyword evidence="3" id="KW-1185">Reference proteome</keyword>
<evidence type="ECO:0000313" key="3">
    <source>
        <dbReference type="Proteomes" id="UP000001497"/>
    </source>
</evidence>
<dbReference type="RefSeq" id="WP_015732173.1">
    <property type="nucleotide sequence ID" value="NC_013410.1"/>
</dbReference>
<dbReference type="EMBL" id="CP001792">
    <property type="protein sequence ID" value="ACX75589.1"/>
    <property type="molecule type" value="Genomic_DNA"/>
</dbReference>
<proteinExistence type="predicted"/>
<organism evidence="2 3">
    <name type="scientific">Fibrobacter succinogenes (strain ATCC 19169 / S85)</name>
    <dbReference type="NCBI Taxonomy" id="59374"/>
    <lineage>
        <taxon>Bacteria</taxon>
        <taxon>Pseudomonadati</taxon>
        <taxon>Fibrobacterota</taxon>
        <taxon>Fibrobacteria</taxon>
        <taxon>Fibrobacterales</taxon>
        <taxon>Fibrobacteraceae</taxon>
        <taxon>Fibrobacter</taxon>
    </lineage>
</organism>
<dbReference type="Pfam" id="PF14394">
    <property type="entry name" value="DUF4423"/>
    <property type="match status" value="1"/>
</dbReference>
<dbReference type="NCBIfam" id="TIGR02147">
    <property type="entry name" value="Fsuc_second"/>
    <property type="match status" value="1"/>
</dbReference>
<reference evidence="2" key="1">
    <citation type="submission" date="2009-10" db="EMBL/GenBank/DDBJ databases">
        <title>Complete sequence of Fibrobacter succinogenes subsp. succinogenes S85.</title>
        <authorList>
            <consortium name="US DOE Joint Genome Institute"/>
            <person name="Lucas S."/>
            <person name="Copeland A."/>
            <person name="Lapidus A."/>
            <person name="Glavina del Rio T."/>
            <person name="Tice H."/>
            <person name="Bruce D."/>
            <person name="Goodwin L."/>
            <person name="Pitluck S."/>
            <person name="Chertkov O."/>
            <person name="Detter J.C."/>
            <person name="Han C."/>
            <person name="Tapia R."/>
            <person name="Larimer F."/>
            <person name="Land M."/>
            <person name="Hauser L."/>
            <person name="Kyrpides N."/>
            <person name="Mikhailova N."/>
            <person name="Weimer P.J."/>
            <person name="Stevenson D.M."/>
            <person name="Boyum J."/>
            <person name="Brumm P.I."/>
            <person name="Mead D."/>
        </authorList>
    </citation>
    <scope>NUCLEOTIDE SEQUENCE [LARGE SCALE GENOMIC DNA]</scope>
    <source>
        <strain evidence="2">S85</strain>
    </source>
</reference>
<dbReference type="Proteomes" id="UP000001497">
    <property type="component" value="Chromosome"/>
</dbReference>
<name>A0ABN3YVH5_FIBSS</name>